<keyword evidence="8 9" id="KW-0472">Membrane</keyword>
<comment type="subcellular location">
    <subcellularLocation>
        <location evidence="9">Endoplasmic reticulum membrane</location>
        <topology evidence="9">Multi-pass membrane protein</topology>
    </subcellularLocation>
    <subcellularLocation>
        <location evidence="2">Microsome membrane</location>
        <topology evidence="2">Multi-pass membrane protein</topology>
    </subcellularLocation>
</comment>
<comment type="similarity">
    <text evidence="3 9">Belongs to the squalene monooxygenase family.</text>
</comment>
<dbReference type="FunCoup" id="A0A163KJJ1">
    <property type="interactions" value="231"/>
</dbReference>
<dbReference type="OrthoDB" id="1678617at2759"/>
<evidence type="ECO:0000256" key="7">
    <source>
        <dbReference type="ARBA" id="ARBA00023002"/>
    </source>
</evidence>
<dbReference type="STRING" id="4829.A0A163KJJ1"/>
<evidence type="ECO:0000256" key="2">
    <source>
        <dbReference type="ARBA" id="ARBA00004154"/>
    </source>
</evidence>
<evidence type="ECO:0000256" key="1">
    <source>
        <dbReference type="ARBA" id="ARBA00001974"/>
    </source>
</evidence>
<keyword evidence="6 9" id="KW-0274">FAD</keyword>
<keyword evidence="12" id="KW-1185">Reference proteome</keyword>
<dbReference type="UniPathway" id="UPA00767">
    <property type="reaction ID" value="UER00752"/>
</dbReference>
<dbReference type="AlphaFoldDB" id="A0A163KJJ1"/>
<keyword evidence="9" id="KW-0812">Transmembrane</keyword>
<feature type="transmembrane region" description="Helical" evidence="9">
    <location>
        <begin position="438"/>
        <end position="462"/>
    </location>
</feature>
<organism evidence="11">
    <name type="scientific">Absidia glauca</name>
    <name type="common">Pin mould</name>
    <dbReference type="NCBI Taxonomy" id="4829"/>
    <lineage>
        <taxon>Eukaryota</taxon>
        <taxon>Fungi</taxon>
        <taxon>Fungi incertae sedis</taxon>
        <taxon>Mucoromycota</taxon>
        <taxon>Mucoromycotina</taxon>
        <taxon>Mucoromycetes</taxon>
        <taxon>Mucorales</taxon>
        <taxon>Cunninghamellaceae</taxon>
        <taxon>Absidia</taxon>
    </lineage>
</organism>
<dbReference type="GO" id="GO:0004506">
    <property type="term" value="F:squalene monooxygenase activity"/>
    <property type="evidence" value="ECO:0007669"/>
    <property type="project" value="UniProtKB-UniRule"/>
</dbReference>
<reference evidence="11" key="1">
    <citation type="submission" date="2016-04" db="EMBL/GenBank/DDBJ databases">
        <authorList>
            <person name="Evans L.H."/>
            <person name="Alamgir A."/>
            <person name="Owens N."/>
            <person name="Weber N.D."/>
            <person name="Virtaneva K."/>
            <person name="Barbian K."/>
            <person name="Babar A."/>
            <person name="Rosenke K."/>
        </authorList>
    </citation>
    <scope>NUCLEOTIDE SEQUENCE [LARGE SCALE GENOMIC DNA]</scope>
    <source>
        <strain evidence="11">CBS 101.48</strain>
    </source>
</reference>
<dbReference type="Gene3D" id="3.50.50.60">
    <property type="entry name" value="FAD/NAD(P)-binding domain"/>
    <property type="match status" value="1"/>
</dbReference>
<sequence length="467" mass="51764">MDDHHYDIICVGAGVVGCAAAKIFGSDNRRVLVLERDLSEPDRIVGELMQPGGMDALKSLGLDDCIKDIDAVPCFGYSIYRHGEFIHVPYPSIPDGADDEDTPKKKAMGMSFHHGRFIQKLRHAAKNTSNVTVMEMAVNSLIRKEGQEQVIGVAAQEKNSDKQVEFYAPLTIVADGIFSKFRKEFTELKPDVRSNFVGLIASDLKLSTPEHGFVAIVDPSPVLMYQIGSNETRVLVDVPVPVPSNASGDLKRHLQEKIVPQLPESLQPALYRALEDQPLRTMPNGFLPPFANQNLGVIILGDAMNIRHPLTGGGMTVALQDVILLQQLINQSTIPDLQASDDLIMQAIDCFHWKRKHHATPINILAMALYRIFAAGSNRALIQLQRACVGYFQLGGQCLEGPVGLLSGLTREVLTLIYHFYGVALYAVYQQWHSSEDNLWTCLVNSILLLYTACITIFPYIWSELKL</sequence>
<protein>
    <recommendedName>
        <fullName evidence="4 9">Squalene monooxygenase</fullName>
        <ecNumber evidence="4 9">1.14.14.17</ecNumber>
    </recommendedName>
</protein>
<evidence type="ECO:0000256" key="6">
    <source>
        <dbReference type="ARBA" id="ARBA00022827"/>
    </source>
</evidence>
<dbReference type="EMBL" id="LT554895">
    <property type="protein sequence ID" value="SAM08543.1"/>
    <property type="molecule type" value="Genomic_DNA"/>
</dbReference>
<dbReference type="PANTHER" id="PTHR10835">
    <property type="entry name" value="SQUALENE MONOOXYGENASE"/>
    <property type="match status" value="1"/>
</dbReference>
<comment type="catalytic activity">
    <reaction evidence="9">
        <text>squalene + reduced [NADPH--hemoprotein reductase] + O2 = (S)-2,3-epoxysqualene + oxidized [NADPH--hemoprotein reductase] + H2O + H(+)</text>
        <dbReference type="Rhea" id="RHEA:25282"/>
        <dbReference type="Rhea" id="RHEA-COMP:11964"/>
        <dbReference type="Rhea" id="RHEA-COMP:11965"/>
        <dbReference type="ChEBI" id="CHEBI:15377"/>
        <dbReference type="ChEBI" id="CHEBI:15378"/>
        <dbReference type="ChEBI" id="CHEBI:15379"/>
        <dbReference type="ChEBI" id="CHEBI:15440"/>
        <dbReference type="ChEBI" id="CHEBI:15441"/>
        <dbReference type="ChEBI" id="CHEBI:57618"/>
        <dbReference type="ChEBI" id="CHEBI:58210"/>
        <dbReference type="EC" id="1.14.14.17"/>
    </reaction>
</comment>
<accession>A0A163KJJ1</accession>
<dbReference type="GO" id="GO:0050660">
    <property type="term" value="F:flavin adenine dinucleotide binding"/>
    <property type="evidence" value="ECO:0007669"/>
    <property type="project" value="UniProtKB-UniRule"/>
</dbReference>
<evidence type="ECO:0000256" key="9">
    <source>
        <dbReference type="RuleBase" id="RU367121"/>
    </source>
</evidence>
<keyword evidence="5 9" id="KW-0285">Flavoprotein</keyword>
<gene>
    <name evidence="11" type="primary">ABSGL_14206.1 scaffold 14385</name>
</gene>
<dbReference type="Proteomes" id="UP000078561">
    <property type="component" value="Unassembled WGS sequence"/>
</dbReference>
<feature type="domain" description="Squalene epoxidase" evidence="10">
    <location>
        <begin position="168"/>
        <end position="433"/>
    </location>
</feature>
<feature type="transmembrane region" description="Helical" evidence="9">
    <location>
        <begin position="413"/>
        <end position="432"/>
    </location>
</feature>
<keyword evidence="9" id="KW-0256">Endoplasmic reticulum</keyword>
<proteinExistence type="inferred from homology"/>
<dbReference type="PANTHER" id="PTHR10835:SF0">
    <property type="entry name" value="SQUALENE MONOOXYGENASE"/>
    <property type="match status" value="1"/>
</dbReference>
<evidence type="ECO:0000259" key="10">
    <source>
        <dbReference type="Pfam" id="PF08491"/>
    </source>
</evidence>
<dbReference type="InterPro" id="IPR013698">
    <property type="entry name" value="Squalene_epoxidase"/>
</dbReference>
<evidence type="ECO:0000256" key="3">
    <source>
        <dbReference type="ARBA" id="ARBA00008802"/>
    </source>
</evidence>
<dbReference type="EC" id="1.14.14.17" evidence="4 9"/>
<dbReference type="GO" id="GO:0006696">
    <property type="term" value="P:ergosterol biosynthetic process"/>
    <property type="evidence" value="ECO:0007669"/>
    <property type="project" value="TreeGrafter"/>
</dbReference>
<dbReference type="PRINTS" id="PR00420">
    <property type="entry name" value="RNGMNOXGNASE"/>
</dbReference>
<evidence type="ECO:0000256" key="8">
    <source>
        <dbReference type="ARBA" id="ARBA00023136"/>
    </source>
</evidence>
<dbReference type="SUPFAM" id="SSF51905">
    <property type="entry name" value="FAD/NAD(P)-binding domain"/>
    <property type="match status" value="1"/>
</dbReference>
<keyword evidence="9" id="KW-1133">Transmembrane helix</keyword>
<comment type="function">
    <text evidence="9">Catalyzes the stereospecific oxidation of squalene to (S)-2,3-epoxysqualene, and is considered to be a rate-limiting enzyme in steroid biosynthesis.</text>
</comment>
<comment type="cofactor">
    <cofactor evidence="1 9">
        <name>FAD</name>
        <dbReference type="ChEBI" id="CHEBI:57692"/>
    </cofactor>
</comment>
<dbReference type="GO" id="GO:0005789">
    <property type="term" value="C:endoplasmic reticulum membrane"/>
    <property type="evidence" value="ECO:0007669"/>
    <property type="project" value="UniProtKB-SubCell"/>
</dbReference>
<keyword evidence="7 9" id="KW-0560">Oxidoreductase</keyword>
<name>A0A163KJJ1_ABSGL</name>
<evidence type="ECO:0000313" key="12">
    <source>
        <dbReference type="Proteomes" id="UP000078561"/>
    </source>
</evidence>
<dbReference type="Pfam" id="PF08491">
    <property type="entry name" value="SE"/>
    <property type="match status" value="1"/>
</dbReference>
<evidence type="ECO:0000313" key="11">
    <source>
        <dbReference type="EMBL" id="SAM08543.1"/>
    </source>
</evidence>
<evidence type="ECO:0000256" key="4">
    <source>
        <dbReference type="ARBA" id="ARBA00012312"/>
    </source>
</evidence>
<dbReference type="InterPro" id="IPR040125">
    <property type="entry name" value="Squalene_monox"/>
</dbReference>
<evidence type="ECO:0000256" key="5">
    <source>
        <dbReference type="ARBA" id="ARBA00022630"/>
    </source>
</evidence>
<dbReference type="OMA" id="CATSMGC"/>
<dbReference type="InParanoid" id="A0A163KJJ1"/>
<dbReference type="InterPro" id="IPR036188">
    <property type="entry name" value="FAD/NAD-bd_sf"/>
</dbReference>